<dbReference type="EMBL" id="BAABLW010000007">
    <property type="protein sequence ID" value="GAA4924489.1"/>
    <property type="molecule type" value="Genomic_DNA"/>
</dbReference>
<keyword evidence="3" id="KW-1185">Reference proteome</keyword>
<evidence type="ECO:0000313" key="3">
    <source>
        <dbReference type="Proteomes" id="UP001500368"/>
    </source>
</evidence>
<accession>A0ABP9G114</accession>
<evidence type="ECO:0000256" key="1">
    <source>
        <dbReference type="SAM" id="MobiDB-lite"/>
    </source>
</evidence>
<dbReference type="Proteomes" id="UP001500368">
    <property type="component" value="Unassembled WGS sequence"/>
</dbReference>
<evidence type="ECO:0000313" key="2">
    <source>
        <dbReference type="EMBL" id="GAA4924489.1"/>
    </source>
</evidence>
<name>A0ABP9G114_9MICC</name>
<sequence length="180" mass="19457">MIEPRDALLSKVESVLTDYGVDGEAVTDAAEAIIDALGVRNISRSVARMSTPERRELHNVPIIVFTGVCEEPTDEPANAHQAGPAEEEPSPVPVTAEDIRNSAPGSTWAHIGIPDALEWDGKRLRSQLYHDRLGEADYLVHVDPEPGKWFRSDAAPIGDYSKTEAGQKPSDTHGGSHAES</sequence>
<feature type="compositionally biased region" description="Basic and acidic residues" evidence="1">
    <location>
        <begin position="170"/>
        <end position="180"/>
    </location>
</feature>
<feature type="region of interest" description="Disordered" evidence="1">
    <location>
        <begin position="145"/>
        <end position="180"/>
    </location>
</feature>
<comment type="caution">
    <text evidence="2">The sequence shown here is derived from an EMBL/GenBank/DDBJ whole genome shotgun (WGS) entry which is preliminary data.</text>
</comment>
<gene>
    <name evidence="2" type="ORF">GCM10025790_22160</name>
</gene>
<feature type="region of interest" description="Disordered" evidence="1">
    <location>
        <begin position="72"/>
        <end position="107"/>
    </location>
</feature>
<protein>
    <submittedName>
        <fullName evidence="2">Uncharacterized protein</fullName>
    </submittedName>
</protein>
<reference evidence="3" key="1">
    <citation type="journal article" date="2019" name="Int. J. Syst. Evol. Microbiol.">
        <title>The Global Catalogue of Microorganisms (GCM) 10K type strain sequencing project: providing services to taxonomists for standard genome sequencing and annotation.</title>
        <authorList>
            <consortium name="The Broad Institute Genomics Platform"/>
            <consortium name="The Broad Institute Genome Sequencing Center for Infectious Disease"/>
            <person name="Wu L."/>
            <person name="Ma J."/>
        </authorList>
    </citation>
    <scope>NUCLEOTIDE SEQUENCE [LARGE SCALE GENOMIC DNA]</scope>
    <source>
        <strain evidence="3">JCM 19129</strain>
    </source>
</reference>
<proteinExistence type="predicted"/>
<dbReference type="RefSeq" id="WP_345478069.1">
    <property type="nucleotide sequence ID" value="NZ_BAABLW010000007.1"/>
</dbReference>
<organism evidence="2 3">
    <name type="scientific">Nesterenkonia rhizosphaerae</name>
    <dbReference type="NCBI Taxonomy" id="1348272"/>
    <lineage>
        <taxon>Bacteria</taxon>
        <taxon>Bacillati</taxon>
        <taxon>Actinomycetota</taxon>
        <taxon>Actinomycetes</taxon>
        <taxon>Micrococcales</taxon>
        <taxon>Micrococcaceae</taxon>
        <taxon>Nesterenkonia</taxon>
    </lineage>
</organism>